<accession>A0A4R7NTD1</accession>
<gene>
    <name evidence="1" type="ORF">C8E00_102179</name>
</gene>
<organism evidence="1 2">
    <name type="scientific">Chromohalobacter marismortui</name>
    <dbReference type="NCBI Taxonomy" id="42055"/>
    <lineage>
        <taxon>Bacteria</taxon>
        <taxon>Pseudomonadati</taxon>
        <taxon>Pseudomonadota</taxon>
        <taxon>Gammaproteobacteria</taxon>
        <taxon>Oceanospirillales</taxon>
        <taxon>Halomonadaceae</taxon>
        <taxon>Chromohalobacter</taxon>
    </lineage>
</organism>
<evidence type="ECO:0000313" key="2">
    <source>
        <dbReference type="Proteomes" id="UP000295380"/>
    </source>
</evidence>
<keyword evidence="2" id="KW-1185">Reference proteome</keyword>
<dbReference type="InterPro" id="IPR053722">
    <property type="entry name" value="Curli_assembly_CsgC/AgfC"/>
</dbReference>
<reference evidence="1 2" key="1">
    <citation type="submission" date="2019-03" db="EMBL/GenBank/DDBJ databases">
        <title>Genomic Encyclopedia of Type Strains, Phase IV (KMG-IV): sequencing the most valuable type-strain genomes for metagenomic binning, comparative biology and taxonomic classification.</title>
        <authorList>
            <person name="Goeker M."/>
        </authorList>
    </citation>
    <scope>NUCLEOTIDE SEQUENCE [LARGE SCALE GENOMIC DNA]</scope>
    <source>
        <strain evidence="1 2">DSM 6770</strain>
    </source>
</reference>
<evidence type="ECO:0008006" key="3">
    <source>
        <dbReference type="Google" id="ProtNLM"/>
    </source>
</evidence>
<name>A0A4R7NTD1_9GAMM</name>
<dbReference type="InterPro" id="IPR047726">
    <property type="entry name" value="CsgH_dom"/>
</dbReference>
<proteinExistence type="predicted"/>
<comment type="caution">
    <text evidence="1">The sequence shown here is derived from an EMBL/GenBank/DDBJ whole genome shotgun (WGS) entry which is preliminary data.</text>
</comment>
<dbReference type="AlphaFoldDB" id="A0A4R7NTD1"/>
<dbReference type="EMBL" id="SOBR01000002">
    <property type="protein sequence ID" value="TDU23690.1"/>
    <property type="molecule type" value="Genomic_DNA"/>
</dbReference>
<dbReference type="Proteomes" id="UP000295380">
    <property type="component" value="Unassembled WGS sequence"/>
</dbReference>
<dbReference type="RefSeq" id="WP_133694949.1">
    <property type="nucleotide sequence ID" value="NZ_SOBR01000002.1"/>
</dbReference>
<sequence>MISCKVKQLLCACVLFYPLASEGQQVFNQLYCRIAVEQQGDIVTAVGIIESVKPTRADYVLKTLKIDPGGSGTIEQSGSQRLQPGEQAITSRVQFRLAPAGWLEFHLEVTERLTGSTCEAEEVVSPI</sequence>
<dbReference type="OrthoDB" id="6163857at2"/>
<protein>
    <recommendedName>
        <fullName evidence="3">Curli assembly protein CsgC</fullName>
    </recommendedName>
</protein>
<evidence type="ECO:0000313" key="1">
    <source>
        <dbReference type="EMBL" id="TDU23690.1"/>
    </source>
</evidence>
<dbReference type="NCBIfam" id="NF041112">
    <property type="entry name" value="chap_CsgH_alph"/>
    <property type="match status" value="1"/>
</dbReference>
<dbReference type="Gene3D" id="2.60.40.2420">
    <property type="match status" value="1"/>
</dbReference>